<reference evidence="2 3" key="1">
    <citation type="submission" date="2019-01" db="EMBL/GenBank/DDBJ databases">
        <title>Genome sequencing of the rare red list fungi Fomitopsis rosea.</title>
        <authorList>
            <person name="Buettner E."/>
            <person name="Kellner H."/>
        </authorList>
    </citation>
    <scope>NUCLEOTIDE SEQUENCE [LARGE SCALE GENOMIC DNA]</scope>
    <source>
        <strain evidence="2 3">DSM 105464</strain>
    </source>
</reference>
<gene>
    <name evidence="2" type="ORF">EVJ58_g8055</name>
</gene>
<evidence type="ECO:0000256" key="1">
    <source>
        <dbReference type="SAM" id="MobiDB-lite"/>
    </source>
</evidence>
<evidence type="ECO:0000313" key="2">
    <source>
        <dbReference type="EMBL" id="TFY55740.1"/>
    </source>
</evidence>
<name>A0A4Y9Y075_9APHY</name>
<protein>
    <submittedName>
        <fullName evidence="2">Uncharacterized protein</fullName>
    </submittedName>
</protein>
<feature type="compositionally biased region" description="Basic and acidic residues" evidence="1">
    <location>
        <begin position="42"/>
        <end position="74"/>
    </location>
</feature>
<dbReference type="EMBL" id="SEKV01000564">
    <property type="protein sequence ID" value="TFY55740.1"/>
    <property type="molecule type" value="Genomic_DNA"/>
</dbReference>
<accession>A0A4Y9Y075</accession>
<dbReference type="Proteomes" id="UP000298390">
    <property type="component" value="Unassembled WGS sequence"/>
</dbReference>
<evidence type="ECO:0000313" key="3">
    <source>
        <dbReference type="Proteomes" id="UP000298390"/>
    </source>
</evidence>
<dbReference type="AlphaFoldDB" id="A0A4Y9Y075"/>
<comment type="caution">
    <text evidence="2">The sequence shown here is derived from an EMBL/GenBank/DDBJ whole genome shotgun (WGS) entry which is preliminary data.</text>
</comment>
<proteinExistence type="predicted"/>
<feature type="region of interest" description="Disordered" evidence="1">
    <location>
        <begin position="1"/>
        <end position="121"/>
    </location>
</feature>
<dbReference type="PANTHER" id="PTHR39475:SF1">
    <property type="entry name" value="CONIDIATION-SPECIFIC PROTEIN 6"/>
    <property type="match status" value="1"/>
</dbReference>
<feature type="compositionally biased region" description="Polar residues" evidence="1">
    <location>
        <begin position="1"/>
        <end position="15"/>
    </location>
</feature>
<organism evidence="2 3">
    <name type="scientific">Rhodofomes roseus</name>
    <dbReference type="NCBI Taxonomy" id="34475"/>
    <lineage>
        <taxon>Eukaryota</taxon>
        <taxon>Fungi</taxon>
        <taxon>Dikarya</taxon>
        <taxon>Basidiomycota</taxon>
        <taxon>Agaricomycotina</taxon>
        <taxon>Agaricomycetes</taxon>
        <taxon>Polyporales</taxon>
        <taxon>Rhodofomes</taxon>
    </lineage>
</organism>
<sequence>MSSGAMQSKVGNPQVYNDGDQRPHGNQFEGPPGGKAAQHGHNIHDPKDNLTLNNRKDREEALEREADREAESKTVTDPLAPASHHGNEPSRGAQVDAELQAEDEASLSKKKHEKGSFGPNV</sequence>
<dbReference type="PANTHER" id="PTHR39475">
    <property type="entry name" value="CONIDIATION-SPECIFIC PROTEIN 6"/>
    <property type="match status" value="1"/>
</dbReference>